<keyword evidence="2" id="KW-1185">Reference proteome</keyword>
<name>A0A848MDY7_9GAMM</name>
<protein>
    <recommendedName>
        <fullName evidence="3">Type III secretion protein</fullName>
    </recommendedName>
</protein>
<accession>A0A848MDY7</accession>
<dbReference type="AlphaFoldDB" id="A0A848MDY7"/>
<proteinExistence type="predicted"/>
<sequence length="201" mass="23160">MMPIDNELLASETALSWVRWCTRDYWQYADESWHQYDFFQLALSRQQVIARLSPSALQRSLQVNELLPGSPVPMAIAISALSSAKRLDMLILVSEICFPGSYCHQLLNEPQIWCRRIARALFSDNKYPIKQLAEPSLAEGLIMLRALYPDCWSRLRLLFPRSLTLEVDPLPLTETPSGKLLSLWHAVIWQCQQPGKLRYVD</sequence>
<dbReference type="Proteomes" id="UP000585363">
    <property type="component" value="Unassembled WGS sequence"/>
</dbReference>
<gene>
    <name evidence="1" type="ORF">GW590_00655</name>
</gene>
<dbReference type="EMBL" id="JAADJU010000001">
    <property type="protein sequence ID" value="NMP25401.1"/>
    <property type="molecule type" value="Genomic_DNA"/>
</dbReference>
<evidence type="ECO:0000313" key="2">
    <source>
        <dbReference type="Proteomes" id="UP000585363"/>
    </source>
</evidence>
<reference evidence="1 2" key="1">
    <citation type="submission" date="2020-01" db="EMBL/GenBank/DDBJ databases">
        <authorList>
            <person name="Lee S.D."/>
        </authorList>
    </citation>
    <scope>NUCLEOTIDE SEQUENCE [LARGE SCALE GENOMIC DNA]</scope>
    <source>
        <strain evidence="1 2">SAP-1</strain>
    </source>
</reference>
<evidence type="ECO:0008006" key="3">
    <source>
        <dbReference type="Google" id="ProtNLM"/>
    </source>
</evidence>
<organism evidence="1 2">
    <name type="scientific">Rouxiella aceris</name>
    <dbReference type="NCBI Taxonomy" id="2703884"/>
    <lineage>
        <taxon>Bacteria</taxon>
        <taxon>Pseudomonadati</taxon>
        <taxon>Pseudomonadota</taxon>
        <taxon>Gammaproteobacteria</taxon>
        <taxon>Enterobacterales</taxon>
        <taxon>Yersiniaceae</taxon>
        <taxon>Rouxiella</taxon>
    </lineage>
</organism>
<dbReference type="RefSeq" id="WP_169401108.1">
    <property type="nucleotide sequence ID" value="NZ_JAADJU010000001.1"/>
</dbReference>
<reference evidence="1 2" key="2">
    <citation type="submission" date="2020-06" db="EMBL/GenBank/DDBJ databases">
        <title>Polyphasic characterization of a Rahnella strain isolated from tree sap.</title>
        <authorList>
            <person name="Kim I.S."/>
        </authorList>
    </citation>
    <scope>NUCLEOTIDE SEQUENCE [LARGE SCALE GENOMIC DNA]</scope>
    <source>
        <strain evidence="1 2">SAP-1</strain>
    </source>
</reference>
<evidence type="ECO:0000313" key="1">
    <source>
        <dbReference type="EMBL" id="NMP25401.1"/>
    </source>
</evidence>
<comment type="caution">
    <text evidence="1">The sequence shown here is derived from an EMBL/GenBank/DDBJ whole genome shotgun (WGS) entry which is preliminary data.</text>
</comment>